<reference evidence="2 3" key="1">
    <citation type="journal article" date="2024" name="J Genomics">
        <title>Draft genome sequencing and assembly of Favolaschia claudopus CIRM-BRFM 2984 isolated from oak limbs.</title>
        <authorList>
            <person name="Navarro D."/>
            <person name="Drula E."/>
            <person name="Chaduli D."/>
            <person name="Cazenave R."/>
            <person name="Ahrendt S."/>
            <person name="Wang J."/>
            <person name="Lipzen A."/>
            <person name="Daum C."/>
            <person name="Barry K."/>
            <person name="Grigoriev I.V."/>
            <person name="Favel A."/>
            <person name="Rosso M.N."/>
            <person name="Martin F."/>
        </authorList>
    </citation>
    <scope>NUCLEOTIDE SEQUENCE [LARGE SCALE GENOMIC DNA]</scope>
    <source>
        <strain evidence="2 3">CIRM-BRFM 2984</strain>
    </source>
</reference>
<evidence type="ECO:0000313" key="3">
    <source>
        <dbReference type="Proteomes" id="UP001362999"/>
    </source>
</evidence>
<gene>
    <name evidence="2" type="ORF">R3P38DRAFT_3214080</name>
</gene>
<dbReference type="EMBL" id="JAWWNJ010000075">
    <property type="protein sequence ID" value="KAK7006725.1"/>
    <property type="molecule type" value="Genomic_DNA"/>
</dbReference>
<name>A0AAW0ABW6_9AGAR</name>
<dbReference type="Proteomes" id="UP001362999">
    <property type="component" value="Unassembled WGS sequence"/>
</dbReference>
<evidence type="ECO:0000256" key="1">
    <source>
        <dbReference type="SAM" id="SignalP"/>
    </source>
</evidence>
<organism evidence="2 3">
    <name type="scientific">Favolaschia claudopus</name>
    <dbReference type="NCBI Taxonomy" id="2862362"/>
    <lineage>
        <taxon>Eukaryota</taxon>
        <taxon>Fungi</taxon>
        <taxon>Dikarya</taxon>
        <taxon>Basidiomycota</taxon>
        <taxon>Agaricomycotina</taxon>
        <taxon>Agaricomycetes</taxon>
        <taxon>Agaricomycetidae</taxon>
        <taxon>Agaricales</taxon>
        <taxon>Marasmiineae</taxon>
        <taxon>Mycenaceae</taxon>
        <taxon>Favolaschia</taxon>
    </lineage>
</organism>
<feature type="chain" id="PRO_5044001645" evidence="1">
    <location>
        <begin position="20"/>
        <end position="49"/>
    </location>
</feature>
<keyword evidence="3" id="KW-1185">Reference proteome</keyword>
<evidence type="ECO:0000313" key="2">
    <source>
        <dbReference type="EMBL" id="KAK7006725.1"/>
    </source>
</evidence>
<feature type="signal peptide" evidence="1">
    <location>
        <begin position="1"/>
        <end position="19"/>
    </location>
</feature>
<proteinExistence type="predicted"/>
<comment type="caution">
    <text evidence="2">The sequence shown here is derived from an EMBL/GenBank/DDBJ whole genome shotgun (WGS) entry which is preliminary data.</text>
</comment>
<sequence>MNFFATLFTALTFVLAVRAAPVEVDVRCEVRGVDMDAGAHTNTEAARCF</sequence>
<keyword evidence="1" id="KW-0732">Signal</keyword>
<accession>A0AAW0ABW6</accession>
<protein>
    <submittedName>
        <fullName evidence="2">Uncharacterized protein</fullName>
    </submittedName>
</protein>
<dbReference type="AlphaFoldDB" id="A0AAW0ABW6"/>